<evidence type="ECO:0000256" key="7">
    <source>
        <dbReference type="ARBA" id="ARBA00023242"/>
    </source>
</evidence>
<gene>
    <name evidence="10" type="ORF">BDY17DRAFT_48604</name>
</gene>
<dbReference type="Gene3D" id="4.10.240.10">
    <property type="entry name" value="Zn(2)-C6 fungal-type DNA-binding domain"/>
    <property type="match status" value="1"/>
</dbReference>
<dbReference type="Proteomes" id="UP000799767">
    <property type="component" value="Unassembled WGS sequence"/>
</dbReference>
<dbReference type="InterPro" id="IPR036864">
    <property type="entry name" value="Zn2-C6_fun-type_DNA-bd_sf"/>
</dbReference>
<evidence type="ECO:0000256" key="8">
    <source>
        <dbReference type="SAM" id="MobiDB-lite"/>
    </source>
</evidence>
<keyword evidence="11" id="KW-1185">Reference proteome</keyword>
<feature type="region of interest" description="Disordered" evidence="8">
    <location>
        <begin position="80"/>
        <end position="145"/>
    </location>
</feature>
<evidence type="ECO:0000256" key="3">
    <source>
        <dbReference type="ARBA" id="ARBA00022833"/>
    </source>
</evidence>
<name>A0A6A6PGH0_9PEZI</name>
<dbReference type="OrthoDB" id="4161332at2759"/>
<comment type="subcellular location">
    <subcellularLocation>
        <location evidence="1">Nucleus</location>
    </subcellularLocation>
</comment>
<keyword evidence="5" id="KW-0238">DNA-binding</keyword>
<dbReference type="Pfam" id="PF00172">
    <property type="entry name" value="Zn_clus"/>
    <property type="match status" value="1"/>
</dbReference>
<dbReference type="InterPro" id="IPR001138">
    <property type="entry name" value="Zn2Cys6_DnaBD"/>
</dbReference>
<dbReference type="CDD" id="cd00067">
    <property type="entry name" value="GAL4"/>
    <property type="match status" value="1"/>
</dbReference>
<dbReference type="GO" id="GO:0006351">
    <property type="term" value="P:DNA-templated transcription"/>
    <property type="evidence" value="ECO:0007669"/>
    <property type="project" value="InterPro"/>
</dbReference>
<keyword evidence="4" id="KW-0805">Transcription regulation</keyword>
<proteinExistence type="predicted"/>
<keyword evidence="3" id="KW-0862">Zinc</keyword>
<evidence type="ECO:0000313" key="11">
    <source>
        <dbReference type="Proteomes" id="UP000799767"/>
    </source>
</evidence>
<evidence type="ECO:0000313" key="10">
    <source>
        <dbReference type="EMBL" id="KAF2479072.1"/>
    </source>
</evidence>
<dbReference type="CDD" id="cd12148">
    <property type="entry name" value="fungal_TF_MHR"/>
    <property type="match status" value="1"/>
</dbReference>
<dbReference type="PANTHER" id="PTHR31313">
    <property type="entry name" value="TY1 ENHANCER ACTIVATOR"/>
    <property type="match status" value="1"/>
</dbReference>
<keyword evidence="6" id="KW-0804">Transcription</keyword>
<dbReference type="AlphaFoldDB" id="A0A6A6PGH0"/>
<dbReference type="PROSITE" id="PS00463">
    <property type="entry name" value="ZN2_CY6_FUNGAL_1"/>
    <property type="match status" value="1"/>
</dbReference>
<dbReference type="SUPFAM" id="SSF57701">
    <property type="entry name" value="Zn2/Cys6 DNA-binding domain"/>
    <property type="match status" value="1"/>
</dbReference>
<keyword evidence="7" id="KW-0539">Nucleus</keyword>
<dbReference type="InterPro" id="IPR051615">
    <property type="entry name" value="Transcr_Regulatory_Elem"/>
</dbReference>
<reference evidence="10" key="1">
    <citation type="journal article" date="2020" name="Stud. Mycol.">
        <title>101 Dothideomycetes genomes: a test case for predicting lifestyles and emergence of pathogens.</title>
        <authorList>
            <person name="Haridas S."/>
            <person name="Albert R."/>
            <person name="Binder M."/>
            <person name="Bloem J."/>
            <person name="Labutti K."/>
            <person name="Salamov A."/>
            <person name="Andreopoulos B."/>
            <person name="Baker S."/>
            <person name="Barry K."/>
            <person name="Bills G."/>
            <person name="Bluhm B."/>
            <person name="Cannon C."/>
            <person name="Castanera R."/>
            <person name="Culley D."/>
            <person name="Daum C."/>
            <person name="Ezra D."/>
            <person name="Gonzalez J."/>
            <person name="Henrissat B."/>
            <person name="Kuo A."/>
            <person name="Liang C."/>
            <person name="Lipzen A."/>
            <person name="Lutzoni F."/>
            <person name="Magnuson J."/>
            <person name="Mondo S."/>
            <person name="Nolan M."/>
            <person name="Ohm R."/>
            <person name="Pangilinan J."/>
            <person name="Park H.-J."/>
            <person name="Ramirez L."/>
            <person name="Alfaro M."/>
            <person name="Sun H."/>
            <person name="Tritt A."/>
            <person name="Yoshinaga Y."/>
            <person name="Zwiers L.-H."/>
            <person name="Turgeon B."/>
            <person name="Goodwin S."/>
            <person name="Spatafora J."/>
            <person name="Crous P."/>
            <person name="Grigoriev I."/>
        </authorList>
    </citation>
    <scope>NUCLEOTIDE SEQUENCE</scope>
    <source>
        <strain evidence="10">CBS 113389</strain>
    </source>
</reference>
<evidence type="ECO:0000259" key="9">
    <source>
        <dbReference type="PROSITE" id="PS50048"/>
    </source>
</evidence>
<accession>A0A6A6PGH0</accession>
<dbReference type="GeneID" id="54479440"/>
<dbReference type="GO" id="GO:0000981">
    <property type="term" value="F:DNA-binding transcription factor activity, RNA polymerase II-specific"/>
    <property type="evidence" value="ECO:0007669"/>
    <property type="project" value="InterPro"/>
</dbReference>
<keyword evidence="2" id="KW-0479">Metal-binding</keyword>
<evidence type="ECO:0000256" key="1">
    <source>
        <dbReference type="ARBA" id="ARBA00004123"/>
    </source>
</evidence>
<protein>
    <recommendedName>
        <fullName evidence="9">Zn(2)-C6 fungal-type domain-containing protein</fullName>
    </recommendedName>
</protein>
<dbReference type="GO" id="GO:0008270">
    <property type="term" value="F:zinc ion binding"/>
    <property type="evidence" value="ECO:0007669"/>
    <property type="project" value="InterPro"/>
</dbReference>
<dbReference type="Pfam" id="PF04082">
    <property type="entry name" value="Fungal_trans"/>
    <property type="match status" value="1"/>
</dbReference>
<dbReference type="PROSITE" id="PS50048">
    <property type="entry name" value="ZN2_CY6_FUNGAL_2"/>
    <property type="match status" value="1"/>
</dbReference>
<evidence type="ECO:0000256" key="2">
    <source>
        <dbReference type="ARBA" id="ARBA00022723"/>
    </source>
</evidence>
<dbReference type="GO" id="GO:0005634">
    <property type="term" value="C:nucleus"/>
    <property type="evidence" value="ECO:0007669"/>
    <property type="project" value="UniProtKB-SubCell"/>
</dbReference>
<evidence type="ECO:0000256" key="6">
    <source>
        <dbReference type="ARBA" id="ARBA00023163"/>
    </source>
</evidence>
<feature type="domain" description="Zn(2)-C6 fungal-type" evidence="9">
    <location>
        <begin position="19"/>
        <end position="53"/>
    </location>
</feature>
<evidence type="ECO:0000256" key="4">
    <source>
        <dbReference type="ARBA" id="ARBA00023015"/>
    </source>
</evidence>
<dbReference type="EMBL" id="MU001642">
    <property type="protein sequence ID" value="KAF2479072.1"/>
    <property type="molecule type" value="Genomic_DNA"/>
</dbReference>
<evidence type="ECO:0000256" key="5">
    <source>
        <dbReference type="ARBA" id="ARBA00023125"/>
    </source>
</evidence>
<dbReference type="RefSeq" id="XP_033585642.1">
    <property type="nucleotide sequence ID" value="XM_033738438.1"/>
</dbReference>
<dbReference type="InterPro" id="IPR007219">
    <property type="entry name" value="XnlR_reg_dom"/>
</dbReference>
<sequence length="674" mass="74387">MVSPSRGPFAALRARASNACDACRTRKIKCDSQSISPSQPCTNCRRTGRQCRVDPAANRRRAVSRQYIHDLQQRIIELEGRSEHADPGESSHTFNDAFRSPDRPIAHPFDSAEPPVPSAPVASHPDPSETDGNGPDVGACGDAGIVDSDGNDDTAFFGRTSLAHVGSPITEDWESASIPRASPDILIDPSSVQLREHLLASFFQYQALWVEIANRENFEAAKLLGPSRWYSDFLENAMLASATRLSTSKAVRALGPEFARLARADMAMALDDPSPASLQGFLILSEFEVTRGQDRIGWMFCGAYSLVVRSGFSFHPVLLLLGMACRMIPDLGLHDFEDALSYSVKRLELAAPASKRDLLYSLCCACVVYETVWSLYLGRPSSITKAVIDAVSIRCKEQRLSDSPQLNAWVGLCIPTLEVSRILNCGEPIAPGDSRVLAQLNHELEDWHARLPPALTWRNRRIGELDATGYGLHTQYCKLQMLINKAMVPAHDRRRRRASTSAVAHAATLPEEQRHLVHKYATCVANLFLTYREMYGAGRIPSIMLDNAILAATCLKEEGAREAIQSDERDRDAKRLRSLIGVLEEVEPHFPITRRMVDTLKESPRTGEASVVTTGAASIGQTVELDARAGAESQFSMEELMHESWMGLFDEATSSDYVLWESIESEMPELSNTS</sequence>
<dbReference type="PANTHER" id="PTHR31313:SF81">
    <property type="entry name" value="TY1 ENHANCER ACTIVATOR"/>
    <property type="match status" value="1"/>
</dbReference>
<feature type="compositionally biased region" description="Basic and acidic residues" evidence="8">
    <location>
        <begin position="80"/>
        <end position="89"/>
    </location>
</feature>
<dbReference type="GO" id="GO:0003677">
    <property type="term" value="F:DNA binding"/>
    <property type="evidence" value="ECO:0007669"/>
    <property type="project" value="UniProtKB-KW"/>
</dbReference>
<dbReference type="SMART" id="SM00066">
    <property type="entry name" value="GAL4"/>
    <property type="match status" value="1"/>
</dbReference>
<organism evidence="10 11">
    <name type="scientific">Neohortaea acidophila</name>
    <dbReference type="NCBI Taxonomy" id="245834"/>
    <lineage>
        <taxon>Eukaryota</taxon>
        <taxon>Fungi</taxon>
        <taxon>Dikarya</taxon>
        <taxon>Ascomycota</taxon>
        <taxon>Pezizomycotina</taxon>
        <taxon>Dothideomycetes</taxon>
        <taxon>Dothideomycetidae</taxon>
        <taxon>Mycosphaerellales</taxon>
        <taxon>Teratosphaeriaceae</taxon>
        <taxon>Neohortaea</taxon>
    </lineage>
</organism>